<dbReference type="InterPro" id="IPR002656">
    <property type="entry name" value="Acyl_transf_3_dom"/>
</dbReference>
<dbReference type="Proteomes" id="UP000028730">
    <property type="component" value="Unassembled WGS sequence"/>
</dbReference>
<keyword evidence="2" id="KW-0812">Transmembrane</keyword>
<feature type="transmembrane region" description="Helical" evidence="2">
    <location>
        <begin position="172"/>
        <end position="192"/>
    </location>
</feature>
<keyword evidence="2" id="KW-1133">Transmembrane helix</keyword>
<accession>A0A086BPH0</accession>
<dbReference type="RefSeq" id="WP_044087546.1">
    <property type="nucleotide sequence ID" value="NZ_ATLK01000001.1"/>
</dbReference>
<dbReference type="GO" id="GO:0016747">
    <property type="term" value="F:acyltransferase activity, transferring groups other than amino-acyl groups"/>
    <property type="evidence" value="ECO:0007669"/>
    <property type="project" value="InterPro"/>
</dbReference>
<feature type="transmembrane region" description="Helical" evidence="2">
    <location>
        <begin position="322"/>
        <end position="338"/>
    </location>
</feature>
<feature type="transmembrane region" description="Helical" evidence="2">
    <location>
        <begin position="115"/>
        <end position="133"/>
    </location>
</feature>
<feature type="region of interest" description="Disordered" evidence="1">
    <location>
        <begin position="1"/>
        <end position="29"/>
    </location>
</feature>
<proteinExistence type="predicted"/>
<dbReference type="eggNOG" id="COG3274">
    <property type="taxonomic scope" value="Bacteria"/>
</dbReference>
<comment type="caution">
    <text evidence="4">The sequence shown here is derived from an EMBL/GenBank/DDBJ whole genome shotgun (WGS) entry which is preliminary data.</text>
</comment>
<dbReference type="EMBL" id="ATLK01000001">
    <property type="protein sequence ID" value="KFF31834.1"/>
    <property type="molecule type" value="Genomic_DNA"/>
</dbReference>
<evidence type="ECO:0000259" key="3">
    <source>
        <dbReference type="Pfam" id="PF01757"/>
    </source>
</evidence>
<dbReference type="OrthoDB" id="9816377at2"/>
<keyword evidence="4" id="KW-0808">Transferase</keyword>
<feature type="transmembrane region" description="Helical" evidence="2">
    <location>
        <begin position="367"/>
        <end position="391"/>
    </location>
</feature>
<sequence>MQRQPAVANDDSDMPVPSQGSGYMVGDEARPIRSTNRDGRIELLRIVAMSLIVVCHFTIHMPWNLRGLPGAAGIVSQFVVQNGQIGVVLFFLITGFFQTGRAFNLHGIIRTWLQTFLYSAMIFVAALAGVVVSPHGAGTRLPEQVAAMLSSGGTSATRVVMEMLMPVLSGQYWFISAYILLLFLSPFLNMIFEHGRRDALFALLCLLMTCSFLPLLGFTQTVPFKPVVYAVTCYLIGGYIKTYPDALDTHNGFAFMAATLTSYAVIMLAFDWVISRRLPFAEALRWEDDPVVLLNGFQVLMSTVTFRYTVRASRERGPKQSRLLCLLASGMFSVYLLHDNLAVRHVGFYLLSTLIAKPESPWACLGLGALLTVLIFVGFTCLALLLDACIINPLISRLAPRLENALYSMSHHGIE</sequence>
<feature type="transmembrane region" description="Helical" evidence="2">
    <location>
        <begin position="43"/>
        <end position="63"/>
    </location>
</feature>
<reference evidence="4 5" key="1">
    <citation type="journal article" date="2014" name="Appl. Environ. Microbiol.">
        <title>Genomic encyclopedia of type strains of the genus Bifidobacterium.</title>
        <authorList>
            <person name="Milani C."/>
            <person name="Lugli G.A."/>
            <person name="Duranti S."/>
            <person name="Turroni F."/>
            <person name="Bottacini F."/>
            <person name="Mangifesta M."/>
            <person name="Sanchez B."/>
            <person name="Viappiani A."/>
            <person name="Mancabelli L."/>
            <person name="Taminiau B."/>
            <person name="Delcenserie V."/>
            <person name="Barrangou R."/>
            <person name="Margolles A."/>
            <person name="van Sinderen D."/>
            <person name="Ventura M."/>
        </authorList>
    </citation>
    <scope>NUCLEOTIDE SEQUENCE [LARGE SCALE GENOMIC DNA]</scope>
    <source>
        <strain evidence="4 5">DSM 19703</strain>
    </source>
</reference>
<feature type="domain" description="Acyltransferase 3" evidence="3">
    <location>
        <begin position="40"/>
        <end position="384"/>
    </location>
</feature>
<evidence type="ECO:0000313" key="4">
    <source>
        <dbReference type="EMBL" id="KFF31834.1"/>
    </source>
</evidence>
<protein>
    <submittedName>
        <fullName evidence="4">Putative acyltransferase</fullName>
    </submittedName>
</protein>
<evidence type="ECO:0000256" key="1">
    <source>
        <dbReference type="SAM" id="MobiDB-lite"/>
    </source>
</evidence>
<feature type="transmembrane region" description="Helical" evidence="2">
    <location>
        <begin position="199"/>
        <end position="218"/>
    </location>
</feature>
<keyword evidence="5" id="KW-1185">Reference proteome</keyword>
<keyword evidence="4" id="KW-0012">Acyltransferase</keyword>
<feature type="transmembrane region" description="Helical" evidence="2">
    <location>
        <begin position="252"/>
        <end position="270"/>
    </location>
</feature>
<organism evidence="4 5">
    <name type="scientific">Bifidobacterium bombi DSM 19703</name>
    <dbReference type="NCBI Taxonomy" id="1341695"/>
    <lineage>
        <taxon>Bacteria</taxon>
        <taxon>Bacillati</taxon>
        <taxon>Actinomycetota</taxon>
        <taxon>Actinomycetes</taxon>
        <taxon>Bifidobacteriales</taxon>
        <taxon>Bifidobacteriaceae</taxon>
        <taxon>Bifidobacterium</taxon>
    </lineage>
</organism>
<gene>
    <name evidence="4" type="ORF">BBOMB_1238</name>
</gene>
<dbReference type="AlphaFoldDB" id="A0A086BPH0"/>
<evidence type="ECO:0000313" key="5">
    <source>
        <dbReference type="Proteomes" id="UP000028730"/>
    </source>
</evidence>
<name>A0A086BPH0_9BIFI</name>
<feature type="transmembrane region" description="Helical" evidence="2">
    <location>
        <begin position="83"/>
        <end position="103"/>
    </location>
</feature>
<keyword evidence="2" id="KW-0472">Membrane</keyword>
<dbReference type="STRING" id="1341695.BBOMB_1238"/>
<dbReference type="Pfam" id="PF01757">
    <property type="entry name" value="Acyl_transf_3"/>
    <property type="match status" value="1"/>
</dbReference>
<evidence type="ECO:0000256" key="2">
    <source>
        <dbReference type="SAM" id="Phobius"/>
    </source>
</evidence>